<keyword evidence="2" id="KW-1185">Reference proteome</keyword>
<gene>
    <name evidence="1" type="ORF">DERF_014888</name>
</gene>
<protein>
    <submittedName>
        <fullName evidence="1">Uncharacterized protein</fullName>
    </submittedName>
</protein>
<evidence type="ECO:0000313" key="1">
    <source>
        <dbReference type="EMBL" id="KAH9494177.1"/>
    </source>
</evidence>
<reference evidence="1" key="1">
    <citation type="submission" date="2013-05" db="EMBL/GenBank/DDBJ databases">
        <authorList>
            <person name="Yim A.K.Y."/>
            <person name="Chan T.F."/>
            <person name="Ji K.M."/>
            <person name="Liu X.Y."/>
            <person name="Zhou J.W."/>
            <person name="Li R.Q."/>
            <person name="Yang K.Y."/>
            <person name="Li J."/>
            <person name="Li M."/>
            <person name="Law P.T.W."/>
            <person name="Wu Y.L."/>
            <person name="Cai Z.L."/>
            <person name="Qin H."/>
            <person name="Bao Y."/>
            <person name="Leung R.K.K."/>
            <person name="Ng P.K.S."/>
            <person name="Zou J."/>
            <person name="Zhong X.J."/>
            <person name="Ran P.X."/>
            <person name="Zhong N.S."/>
            <person name="Liu Z.G."/>
            <person name="Tsui S.K.W."/>
        </authorList>
    </citation>
    <scope>NUCLEOTIDE SEQUENCE</scope>
    <source>
        <strain evidence="1">Derf</strain>
        <tissue evidence="1">Whole organism</tissue>
    </source>
</reference>
<proteinExistence type="predicted"/>
<organism evidence="1 2">
    <name type="scientific">Dermatophagoides farinae</name>
    <name type="common">American house dust mite</name>
    <dbReference type="NCBI Taxonomy" id="6954"/>
    <lineage>
        <taxon>Eukaryota</taxon>
        <taxon>Metazoa</taxon>
        <taxon>Ecdysozoa</taxon>
        <taxon>Arthropoda</taxon>
        <taxon>Chelicerata</taxon>
        <taxon>Arachnida</taxon>
        <taxon>Acari</taxon>
        <taxon>Acariformes</taxon>
        <taxon>Sarcoptiformes</taxon>
        <taxon>Astigmata</taxon>
        <taxon>Psoroptidia</taxon>
        <taxon>Analgoidea</taxon>
        <taxon>Pyroglyphidae</taxon>
        <taxon>Dermatophagoidinae</taxon>
        <taxon>Dermatophagoides</taxon>
    </lineage>
</organism>
<accession>A0A922HN40</accession>
<dbReference type="AlphaFoldDB" id="A0A922HN40"/>
<sequence>MQTQPPQKDCVASFFSELNTSYNYGHNTSSVIVHRYLLHQHQFVLVKGSPEHYYVHSSSMCINLHHHHHHQEIKHSIWEILQQQQQQRKNIFVGTDNEDKATVKICTDIIRDGFDDDKMSKRRSEQTCYP</sequence>
<dbReference type="EMBL" id="ASGP02000008">
    <property type="protein sequence ID" value="KAH9494177.1"/>
    <property type="molecule type" value="Genomic_DNA"/>
</dbReference>
<evidence type="ECO:0000313" key="2">
    <source>
        <dbReference type="Proteomes" id="UP000790347"/>
    </source>
</evidence>
<name>A0A922HN40_DERFA</name>
<reference evidence="1" key="2">
    <citation type="journal article" date="2022" name="Res Sq">
        <title>Comparative Genomics Reveals Insights into the Divergent Evolution of Astigmatic Mites and Household Pest Adaptations.</title>
        <authorList>
            <person name="Xiong Q."/>
            <person name="Wan A.T.-Y."/>
            <person name="Liu X.-Y."/>
            <person name="Fung C.S.-H."/>
            <person name="Xiao X."/>
            <person name="Malainual N."/>
            <person name="Hou J."/>
            <person name="Wang L."/>
            <person name="Wang M."/>
            <person name="Yang K."/>
            <person name="Cui Y."/>
            <person name="Leung E."/>
            <person name="Nong W."/>
            <person name="Shin S.-K."/>
            <person name="Au S."/>
            <person name="Jeong K.Y."/>
            <person name="Chew F.T."/>
            <person name="Hui J."/>
            <person name="Leung T.F."/>
            <person name="Tungtrongchitr A."/>
            <person name="Zhong N."/>
            <person name="Liu Z."/>
            <person name="Tsui S."/>
        </authorList>
    </citation>
    <scope>NUCLEOTIDE SEQUENCE</scope>
    <source>
        <strain evidence="1">Derf</strain>
        <tissue evidence="1">Whole organism</tissue>
    </source>
</reference>
<dbReference type="Proteomes" id="UP000790347">
    <property type="component" value="Unassembled WGS sequence"/>
</dbReference>
<comment type="caution">
    <text evidence="1">The sequence shown here is derived from an EMBL/GenBank/DDBJ whole genome shotgun (WGS) entry which is preliminary data.</text>
</comment>